<dbReference type="CDD" id="cd00167">
    <property type="entry name" value="SANT"/>
    <property type="match status" value="3"/>
</dbReference>
<reference evidence="10 11" key="1">
    <citation type="submission" date="2023-09" db="EMBL/GenBank/DDBJ databases">
        <authorList>
            <person name="Wang M."/>
        </authorList>
    </citation>
    <scope>NUCLEOTIDE SEQUENCE [LARGE SCALE GENOMIC DNA]</scope>
    <source>
        <strain evidence="10">GT-2023</strain>
        <tissue evidence="10">Liver</tissue>
    </source>
</reference>
<evidence type="ECO:0008006" key="12">
    <source>
        <dbReference type="Google" id="ProtNLM"/>
    </source>
</evidence>
<feature type="domain" description="Myb-like" evidence="7">
    <location>
        <begin position="320"/>
        <end position="372"/>
    </location>
</feature>
<sequence length="1855" mass="208231">MESNELLAKRDKIQREILALESTLGADSSIIDLLSSDSSSGVTDDESDDSGPEVEGVDHDDLEAERLRIQREIEELENTLGVNAALADVLDESEPDTNSSDEDSDDDELELPQNVETCLQMNLVYQEVLKEKLAELERLVSENQQQQKEIEVQLSGPSTSSSTVPGVPPQKQFLGYFMKPYFKDKLTALGPPANEETKARLSHGTRPIDELKIKRWDGWQKTLLNNAVAKDTMKRMLQPKLSKMDYLSAKMSRANDEGKEELKKQIDLIEKEITEISALKDDQLLGNRHDDHDWEKISNIDFEGLRQAEDLKRFWQNYLHPSINKSVWKQDEIDKLKGIVEEYNCCHWDKIAEALGTNRTAFMCFQTYQRYISKTFRRKEWTKEEDEILRKLVEKMRIGNFIPYIQMSYFMEGRDGSQLAYRWTSVLDPSIKKGPWSKEEDQLLRNAVAKYGPKEWGKIRLEVPGRTDGACRDRYLDCLQDNLKKGPWSQEEVELLKEKVEKYGVGKWTKIASEIPNRIDCQCLNKWKLLTQASKREQAESKGIKRRRKPATVPRKRKRQKVMKKTIKEEMMTSSSEDEKHIKYMDSDVESDGPLIKDEEIPKILEIPRKDYVQPDMKEWIPVNVNTVLQSPGTLRTVWVRPPTSEDEIDTSTTQSGFGRVRSENSKCSKVRLGLVRNTVMNRLGNLERTYVGLKPDALQSQTDDEKAMLKVSLSEMKLFLQWKGASVIKKEKFTSPKNIKKRRSVQDLTSLNNDLLKAITPWIGNVILPAPANENTFCEGDIVGMKVADIALPKTSVFSFFLKAFQIDIKSCRKVIEIQQKIGIKMPLAQSKPKTVSAILKESKQKAKHKKPAEHPQHPPPLQPVLLNPLQLRQMTIPTFIQPKPLVITQPNKQMAVQPLLPKEQKISLLPHSPPQIQQTAPAQPVMASIPKSPSVEDSNSVRSTKRIRKPTEKVQALMEEAEAKAKGSKKESPKRNQGKQNVIFPTITLQTQPVNWILTPTNLVQVTGPLSANIPSNQTLTLPNSFPQNNSIHPCISTNLYPSSSTLLVTASYVNPTLIGSSVSNASRETPKTSSSVSPKVIQMPLSPTSTLVQNKSVQNCVQMLSPAPIKVSQNGSHNDAMKNSSDSSSDESIIRQYQTSTTTVSRVSPTAYSVLPVPLTVAPSACAPVISKPTNEVAVAKSPGVTQNGCVTQQPTIIQQKSLPVTMLSPPSVSRSLQPIAPSPQIIAPLPQIVAPSPQIMALPPQIVAPSTHIVAPSSQIVVSSSQIVAPPPRILAPSPQIVSPPSQILSPSTTIVAPSSQIVAPPPLIVAPRPRTASPPPRIVAPPPRILSPPPRILVPPPQIVSPSTHIVAPPSSSQIVAPPPRILAPSPQIVVNPSEVTQTRTSVEPSFSFPDIPSDVVSFNPHLIFPEQSSEVDVWMNGKGGIPLPHLDMSLPYLPPSAISIKTLTSLLKVKQSLLTAAVNNLPVEYQNYREEEAQVAAIRKMIAERFASNPAYQLLKARFLSFFTLPALLATVNPNEECQLPTDNCADEDEFLCLQEGKERIRPPAARTELNTNENEASAKQFSGIGGFEAEEDDECWARLEDYRMLLIKTIEPSRITPYLRQCKVLSSEDEEQIYNDPSLVIRRRKVGVLLDILQRTGLKGYEAFLESLELDYPDVYRKITGKEPARVFSVLIDTAGECGLTQFLMSEVSRLQKLAQDERRKRLEVSAQAAEQQDTIRQLQLCENELHKQQDRVQRTREERERMCEEARKLRDENYRLMHDLTRLSEEKNCALMCNRDLQLEIEKLKHSLMNAESDSKIQRKKTITLKNAMEQRPSPELIWQLQRENDLLTAHIQELESASNKKN</sequence>
<feature type="region of interest" description="Disordered" evidence="6">
    <location>
        <begin position="538"/>
        <end position="561"/>
    </location>
</feature>
<dbReference type="InterPro" id="IPR017930">
    <property type="entry name" value="Myb_dom"/>
</dbReference>
<evidence type="ECO:0000259" key="8">
    <source>
        <dbReference type="PROSITE" id="PS50209"/>
    </source>
</evidence>
<dbReference type="EMBL" id="JAYMGO010000005">
    <property type="protein sequence ID" value="KAL1274720.1"/>
    <property type="molecule type" value="Genomic_DNA"/>
</dbReference>
<evidence type="ECO:0000313" key="10">
    <source>
        <dbReference type="EMBL" id="KAL1274720.1"/>
    </source>
</evidence>
<keyword evidence="1" id="KW-0805">Transcription regulation</keyword>
<feature type="compositionally biased region" description="Polar residues" evidence="6">
    <location>
        <begin position="1114"/>
        <end position="1126"/>
    </location>
</feature>
<evidence type="ECO:0000256" key="6">
    <source>
        <dbReference type="SAM" id="MobiDB-lite"/>
    </source>
</evidence>
<feature type="domain" description="HTH myb-type" evidence="9">
    <location>
        <begin position="428"/>
        <end position="483"/>
    </location>
</feature>
<feature type="region of interest" description="Disordered" evidence="6">
    <location>
        <begin position="89"/>
        <end position="109"/>
    </location>
</feature>
<feature type="domain" description="HTH myb-type" evidence="9">
    <location>
        <begin position="484"/>
        <end position="535"/>
    </location>
</feature>
<dbReference type="InterPro" id="IPR009057">
    <property type="entry name" value="Homeodomain-like_sf"/>
</dbReference>
<evidence type="ECO:0000256" key="4">
    <source>
        <dbReference type="ARBA" id="ARBA00023242"/>
    </source>
</evidence>
<keyword evidence="4" id="KW-0539">Nucleus</keyword>
<keyword evidence="11" id="KW-1185">Reference proteome</keyword>
<dbReference type="Pfam" id="PF13921">
    <property type="entry name" value="Myb_DNA-bind_6"/>
    <property type="match status" value="1"/>
</dbReference>
<dbReference type="PANTHER" id="PTHR46621">
    <property type="entry name" value="SNRNA-ACTIVATING PROTEIN COMPLEX SUBUNIT 4"/>
    <property type="match status" value="1"/>
</dbReference>
<evidence type="ECO:0000259" key="7">
    <source>
        <dbReference type="PROSITE" id="PS50090"/>
    </source>
</evidence>
<feature type="region of interest" description="Disordered" evidence="6">
    <location>
        <begin position="843"/>
        <end position="863"/>
    </location>
</feature>
<feature type="compositionally biased region" description="Acidic residues" evidence="6">
    <location>
        <begin position="43"/>
        <end position="52"/>
    </location>
</feature>
<comment type="caution">
    <text evidence="10">The sequence shown here is derived from an EMBL/GenBank/DDBJ whole genome shotgun (WGS) entry which is preliminary data.</text>
</comment>
<gene>
    <name evidence="10" type="ORF">QQF64_027534</name>
</gene>
<evidence type="ECO:0000256" key="1">
    <source>
        <dbReference type="ARBA" id="ARBA00023015"/>
    </source>
</evidence>
<evidence type="ECO:0000259" key="9">
    <source>
        <dbReference type="PROSITE" id="PS51294"/>
    </source>
</evidence>
<dbReference type="InterPro" id="IPR011029">
    <property type="entry name" value="DEATH-like_dom_sf"/>
</dbReference>
<dbReference type="Gene3D" id="1.10.10.60">
    <property type="entry name" value="Homeodomain-like"/>
    <property type="match status" value="4"/>
</dbReference>
<dbReference type="Gene3D" id="1.10.533.10">
    <property type="entry name" value="Death Domain, Fas"/>
    <property type="match status" value="1"/>
</dbReference>
<name>A0ABR3NDF3_9TELE</name>
<dbReference type="PROSITE" id="PS50090">
    <property type="entry name" value="MYB_LIKE"/>
    <property type="match status" value="4"/>
</dbReference>
<dbReference type="InterPro" id="IPR051575">
    <property type="entry name" value="Myb-like_DNA-bd"/>
</dbReference>
<feature type="domain" description="Myb-like" evidence="7">
    <location>
        <begin position="428"/>
        <end position="479"/>
    </location>
</feature>
<proteinExistence type="predicted"/>
<dbReference type="PANTHER" id="PTHR46621:SF1">
    <property type="entry name" value="SNRNA-ACTIVATING PROTEIN COMPLEX SUBUNIT 4"/>
    <property type="match status" value="1"/>
</dbReference>
<protein>
    <recommendedName>
        <fullName evidence="12">snRNA-activating protein complex subunit 4</fullName>
    </recommendedName>
</protein>
<keyword evidence="2" id="KW-0238">DNA-binding</keyword>
<keyword evidence="5" id="KW-0175">Coiled coil</keyword>
<feature type="domain" description="Myb-like" evidence="7">
    <location>
        <begin position="480"/>
        <end position="531"/>
    </location>
</feature>
<evidence type="ECO:0000256" key="3">
    <source>
        <dbReference type="ARBA" id="ARBA00023163"/>
    </source>
</evidence>
<feature type="coiled-coil region" evidence="5">
    <location>
        <begin position="126"/>
        <end position="153"/>
    </location>
</feature>
<dbReference type="InterPro" id="IPR042142">
    <property type="entry name" value="CARD_CARD9"/>
</dbReference>
<dbReference type="SUPFAM" id="SSF47986">
    <property type="entry name" value="DEATH domain"/>
    <property type="match status" value="1"/>
</dbReference>
<feature type="region of interest" description="Disordered" evidence="6">
    <location>
        <begin position="1113"/>
        <end position="1138"/>
    </location>
</feature>
<evidence type="ECO:0000256" key="2">
    <source>
        <dbReference type="ARBA" id="ARBA00023125"/>
    </source>
</evidence>
<feature type="coiled-coil region" evidence="5">
    <location>
        <begin position="1730"/>
        <end position="1806"/>
    </location>
</feature>
<dbReference type="Pfam" id="PF00619">
    <property type="entry name" value="CARD"/>
    <property type="match status" value="1"/>
</dbReference>
<feature type="domain" description="CARD" evidence="8">
    <location>
        <begin position="1582"/>
        <end position="1674"/>
    </location>
</feature>
<dbReference type="SMART" id="SM00717">
    <property type="entry name" value="SANT"/>
    <property type="match status" value="5"/>
</dbReference>
<keyword evidence="3" id="KW-0804">Transcription</keyword>
<dbReference type="PROSITE" id="PS51294">
    <property type="entry name" value="HTH_MYB"/>
    <property type="match status" value="2"/>
</dbReference>
<feature type="compositionally biased region" description="Basic residues" evidence="6">
    <location>
        <begin position="544"/>
        <end position="561"/>
    </location>
</feature>
<dbReference type="CDD" id="cd08809">
    <property type="entry name" value="CARD_CARD9"/>
    <property type="match status" value="1"/>
</dbReference>
<organism evidence="10 11">
    <name type="scientific">Cirrhinus molitorella</name>
    <name type="common">mud carp</name>
    <dbReference type="NCBI Taxonomy" id="172907"/>
    <lineage>
        <taxon>Eukaryota</taxon>
        <taxon>Metazoa</taxon>
        <taxon>Chordata</taxon>
        <taxon>Craniata</taxon>
        <taxon>Vertebrata</taxon>
        <taxon>Euteleostomi</taxon>
        <taxon>Actinopterygii</taxon>
        <taxon>Neopterygii</taxon>
        <taxon>Teleostei</taxon>
        <taxon>Ostariophysi</taxon>
        <taxon>Cypriniformes</taxon>
        <taxon>Cyprinidae</taxon>
        <taxon>Labeoninae</taxon>
        <taxon>Labeonini</taxon>
        <taxon>Cirrhinus</taxon>
    </lineage>
</organism>
<dbReference type="PROSITE" id="PS50209">
    <property type="entry name" value="CARD"/>
    <property type="match status" value="1"/>
</dbReference>
<accession>A0ABR3NDF3</accession>
<feature type="domain" description="Myb-like" evidence="7">
    <location>
        <begin position="373"/>
        <end position="427"/>
    </location>
</feature>
<feature type="region of interest" description="Disordered" evidence="6">
    <location>
        <begin position="34"/>
        <end position="61"/>
    </location>
</feature>
<dbReference type="Pfam" id="PF00249">
    <property type="entry name" value="Myb_DNA-binding"/>
    <property type="match status" value="2"/>
</dbReference>
<dbReference type="InterPro" id="IPR001315">
    <property type="entry name" value="CARD"/>
</dbReference>
<evidence type="ECO:0000313" key="11">
    <source>
        <dbReference type="Proteomes" id="UP001558613"/>
    </source>
</evidence>
<dbReference type="SUPFAM" id="SSF46689">
    <property type="entry name" value="Homeodomain-like"/>
    <property type="match status" value="3"/>
</dbReference>
<dbReference type="InterPro" id="IPR001005">
    <property type="entry name" value="SANT/Myb"/>
</dbReference>
<dbReference type="Proteomes" id="UP001558613">
    <property type="component" value="Unassembled WGS sequence"/>
</dbReference>
<feature type="region of interest" description="Disordered" evidence="6">
    <location>
        <begin position="929"/>
        <end position="951"/>
    </location>
</feature>
<evidence type="ECO:0000256" key="5">
    <source>
        <dbReference type="SAM" id="Coils"/>
    </source>
</evidence>